<dbReference type="EMBL" id="CP127294">
    <property type="protein sequence ID" value="WIX81801.1"/>
    <property type="molecule type" value="Genomic_DNA"/>
</dbReference>
<evidence type="ECO:0000259" key="1">
    <source>
        <dbReference type="PROSITE" id="PS50943"/>
    </source>
</evidence>
<organism evidence="2 3">
    <name type="scientific">Amycolatopsis carbonis</name>
    <dbReference type="NCBI Taxonomy" id="715471"/>
    <lineage>
        <taxon>Bacteria</taxon>
        <taxon>Bacillati</taxon>
        <taxon>Actinomycetota</taxon>
        <taxon>Actinomycetes</taxon>
        <taxon>Pseudonocardiales</taxon>
        <taxon>Pseudonocardiaceae</taxon>
        <taxon>Amycolatopsis</taxon>
    </lineage>
</organism>
<feature type="domain" description="HTH cro/C1-type" evidence="1">
    <location>
        <begin position="17"/>
        <end position="74"/>
    </location>
</feature>
<dbReference type="CDD" id="cd00093">
    <property type="entry name" value="HTH_XRE"/>
    <property type="match status" value="1"/>
</dbReference>
<dbReference type="Pfam" id="PF13560">
    <property type="entry name" value="HTH_31"/>
    <property type="match status" value="1"/>
</dbReference>
<dbReference type="RefSeq" id="WP_285972383.1">
    <property type="nucleotide sequence ID" value="NZ_CP127294.1"/>
</dbReference>
<dbReference type="AlphaFoldDB" id="A0A9Y2IML8"/>
<dbReference type="InterPro" id="IPR010982">
    <property type="entry name" value="Lambda_DNA-bd_dom_sf"/>
</dbReference>
<name>A0A9Y2IML8_9PSEU</name>
<dbReference type="InterPro" id="IPR043917">
    <property type="entry name" value="DUF5753"/>
</dbReference>
<dbReference type="GO" id="GO:0003677">
    <property type="term" value="F:DNA binding"/>
    <property type="evidence" value="ECO:0007669"/>
    <property type="project" value="InterPro"/>
</dbReference>
<gene>
    <name evidence="2" type="ORF">QRX50_14095</name>
</gene>
<sequence length="295" mass="33013">MEDRYSTVRSRQLGVRLRELMAEHHWGVREMARRLDWPPTRISNMFNARRGSKYIDVVKMLTLMGVIGDEAAEIYALCDDLDEPGFLETYPNLPVQVQTLVWHEERATAISTYQGSIVPGLLQTADYARAVMVGNGAVGGDDAIDERVFARMSRQVILTKRSAPTFKVYLHEFVLRLPVGGTDKRVMSGQLHHLLQMSMRPNITIRVVPVAIGAHPATAGQFQLIDSEAFAPVAYIDSEVASLFLEKPEEIRVYRQALHRLGQVALGEAESRELVAMLATDLYSPGARQDVPRLA</sequence>
<dbReference type="SUPFAM" id="SSF47413">
    <property type="entry name" value="lambda repressor-like DNA-binding domains"/>
    <property type="match status" value="1"/>
</dbReference>
<proteinExistence type="predicted"/>
<dbReference type="InterPro" id="IPR001387">
    <property type="entry name" value="Cro/C1-type_HTH"/>
</dbReference>
<evidence type="ECO:0000313" key="2">
    <source>
        <dbReference type="EMBL" id="WIX81801.1"/>
    </source>
</evidence>
<dbReference type="Pfam" id="PF19054">
    <property type="entry name" value="DUF5753"/>
    <property type="match status" value="1"/>
</dbReference>
<protein>
    <submittedName>
        <fullName evidence="2">Helix-turn-helix transcriptional regulator</fullName>
    </submittedName>
</protein>
<reference evidence="2 3" key="1">
    <citation type="submission" date="2023-06" db="EMBL/GenBank/DDBJ databases">
        <authorList>
            <person name="Oyuntsetseg B."/>
            <person name="Kim S.B."/>
        </authorList>
    </citation>
    <scope>NUCLEOTIDE SEQUENCE [LARGE SCALE GENOMIC DNA]</scope>
    <source>
        <strain evidence="2 3">2-15</strain>
    </source>
</reference>
<dbReference type="KEGG" id="acab:QRX50_14095"/>
<evidence type="ECO:0000313" key="3">
    <source>
        <dbReference type="Proteomes" id="UP001236014"/>
    </source>
</evidence>
<dbReference type="Proteomes" id="UP001236014">
    <property type="component" value="Chromosome"/>
</dbReference>
<dbReference type="PROSITE" id="PS50943">
    <property type="entry name" value="HTH_CROC1"/>
    <property type="match status" value="1"/>
</dbReference>
<keyword evidence="3" id="KW-1185">Reference proteome</keyword>
<accession>A0A9Y2IML8</accession>